<proteinExistence type="predicted"/>
<feature type="compositionally biased region" description="Polar residues" evidence="1">
    <location>
        <begin position="138"/>
        <end position="149"/>
    </location>
</feature>
<comment type="caution">
    <text evidence="4">The sequence shown here is derived from an EMBL/GenBank/DDBJ whole genome shotgun (WGS) entry which is preliminary data.</text>
</comment>
<feature type="compositionally biased region" description="Low complexity" evidence="1">
    <location>
        <begin position="261"/>
        <end position="270"/>
    </location>
</feature>
<evidence type="ECO:0000313" key="4">
    <source>
        <dbReference type="EMBL" id="CAF1193675.1"/>
    </source>
</evidence>
<evidence type="ECO:0000313" key="5">
    <source>
        <dbReference type="EMBL" id="CAF1195177.1"/>
    </source>
</evidence>
<evidence type="ECO:0000256" key="1">
    <source>
        <dbReference type="SAM" id="MobiDB-lite"/>
    </source>
</evidence>
<dbReference type="Proteomes" id="UP000663877">
    <property type="component" value="Unassembled WGS sequence"/>
</dbReference>
<dbReference type="EMBL" id="CAJNOI010000222">
    <property type="protein sequence ID" value="CAF1193675.1"/>
    <property type="molecule type" value="Genomic_DNA"/>
</dbReference>
<keyword evidence="6" id="KW-1185">Reference proteome</keyword>
<dbReference type="EMBL" id="CAJNOM010000185">
    <property type="protein sequence ID" value="CAF1195177.1"/>
    <property type="molecule type" value="Genomic_DNA"/>
</dbReference>
<feature type="region of interest" description="Disordered" evidence="1">
    <location>
        <begin position="968"/>
        <end position="1002"/>
    </location>
</feature>
<evidence type="ECO:0000259" key="2">
    <source>
        <dbReference type="Pfam" id="PF14214"/>
    </source>
</evidence>
<feature type="compositionally biased region" description="Basic and acidic residues" evidence="1">
    <location>
        <begin position="203"/>
        <end position="234"/>
    </location>
</feature>
<feature type="compositionally biased region" description="Basic and acidic residues" evidence="1">
    <location>
        <begin position="1297"/>
        <end position="1309"/>
    </location>
</feature>
<evidence type="ECO:0000313" key="6">
    <source>
        <dbReference type="Proteomes" id="UP000663832"/>
    </source>
</evidence>
<protein>
    <recommendedName>
        <fullName evidence="8">ATP-dependent DNA helicase</fullName>
    </recommendedName>
</protein>
<dbReference type="Pfam" id="PF14214">
    <property type="entry name" value="Helitron_like_N"/>
    <property type="match status" value="1"/>
</dbReference>
<name>A0A814VQ58_9BILA</name>
<dbReference type="InterPro" id="IPR046700">
    <property type="entry name" value="DUF6570"/>
</dbReference>
<evidence type="ECO:0000313" key="7">
    <source>
        <dbReference type="Proteomes" id="UP000663877"/>
    </source>
</evidence>
<dbReference type="Pfam" id="PF20209">
    <property type="entry name" value="DUF6570"/>
    <property type="match status" value="1"/>
</dbReference>
<reference evidence="4" key="1">
    <citation type="submission" date="2021-02" db="EMBL/GenBank/DDBJ databases">
        <authorList>
            <person name="Nowell W R."/>
        </authorList>
    </citation>
    <scope>NUCLEOTIDE SEQUENCE</scope>
</reference>
<dbReference type="InterPro" id="IPR025476">
    <property type="entry name" value="Helitron_helicase-like"/>
</dbReference>
<feature type="region of interest" description="Disordered" evidence="1">
    <location>
        <begin position="1021"/>
        <end position="1057"/>
    </location>
</feature>
<feature type="domain" description="DUF6570" evidence="3">
    <location>
        <begin position="399"/>
        <end position="536"/>
    </location>
</feature>
<sequence>MCRKSTFSELYEITALCNILKCNIRSIYPKIDLRDHTAIVNNTFMPLLPTIANCEITILWSHTLNENEVRIKNNSTWSPNHFVPLMSRLIQHERDNNNQLASVLATPEKKTFKNNAAIQIRIPEFQSSPSRRLRSEINIDTDSSQSIMSDTMLYDQNDKEEQRQIRLENKRERVRSSRLNATEEERQNRLRGERHRSQTSRKNQTEEHRLNRLEQQRKRSQANREKKKNEKRMSDNISIQQQTTQMQSAGAEEVTLQDGINTSHSTSNSNILPKIRNSTSSWPEPISRDLKEGCLKKFLHRMFMSALAETTCVVCNIRISDETKALIMGSQLSNLQYINEGTVTAVNTDGIQTTDHAQTSKSPSFYCENNIILYTSGLFQQNKKNMCTLCQKCHDALSKKHIPKFSVANGMWFGDIPAELQGLTIPEEKLISLYRHNSCIIKLQSPFHSATTSQTALKGNCITFLQNVPDIVNSLPLKLNDLCDTIKVIFVGSLPPQRIHLREILTVRKKKVIQALQWLKKYNILYQNIEINLENIAQLPEDDIPESIMSTMEQKISDEEIQSERVGYVPDPLSNLTDYTSSDTIPIQNSSVLDVNGSLVSSDEIANYVLQKMKNNKTHQQMNSERVHLIPHSSKPVNEYYNPKLLVGLYPTLFCYGRGAPDDQSRPVKTNLREHIRYLLSYNDRRFETNHSFIFVVFNILQRCNACFHAQLITTKPYFRESAQDIRTLNSKDIETALENISKKTYNSESNSALNKLLNHIKTIGGRVMASAYSRTALRTRIHSLIYNQCLPNIFMTLNPADIHSPIALYFEGVKLDLDNIQMEQLLNTYKRAEIIASHPVATAKFFHLLITNILETIIVDGVLGPIKAYFGTVESQGRGSLHLHLIIWLDHDMKPADMKEQVQNSTFREKLTAYLEDIIKEDLDEFKDKYVFENSDASRSFNTATQLSRDNIYAALRTIDLAGLEENTNEHGIQSTPTKERSSPSIPYASPPNLYGSPPNLHGSPSISYASPPNLYGSPSIPYASPPNLHGSPSTSNGSSSRHTSLQTPTHGRSKSVDNVLHKQSNVIPACLPTPNPSSPNFASRFRADVVRVVEASNIHNHTDTCYKYCNINKGLKKICRMRMPRKLVAVSTIDPETGHISMRRSHPMINNLNEYIISACRSNMDIKFIWTGSDAKALVYYITDYVTKMSLSFHDTFALVQKGITSMNNSFHQSENESPIEKSRKLVLRCYNTLASQQELSGAQVASYLMNWEDHYTTHKFQGLYLIQTELFLQSELNEIRTKQKSTFTVHVPKKQNDNRKGRRPNERYAFQKQHPQATTYVTMKYTQSRVPIRYGPQIPQQDRDDTRERYCRALLTLFVPWRSVADLCAIEQTWEDAFKSRQHLISTHSMTIIENIQLLHECKKDRDEHLLQVIAEAQTDDDVIDPVFLPANQDIYGDDGVDDSEDLLELLGSLDEYTTTAMNSIKKSTESKYIEETIQVVENVGRFSDIQSHTRHLFNEAVGGMDQQIVPFVSATPTLVRLNTKWQEQLKTEKERVRRSLITGKYDKTNDTLDYDSIQDALVTMVNSNNYNIDIFDNYTQILPVASVITTSYSTQQSIIEEYTLNKEQQAAFMVITNHLDGDKERHKGILMIYTYNNKSK</sequence>
<dbReference type="Proteomes" id="UP000663832">
    <property type="component" value="Unassembled WGS sequence"/>
</dbReference>
<feature type="region of interest" description="Disordered" evidence="1">
    <location>
        <begin position="138"/>
        <end position="283"/>
    </location>
</feature>
<feature type="compositionally biased region" description="Basic and acidic residues" evidence="1">
    <location>
        <begin position="156"/>
        <end position="191"/>
    </location>
</feature>
<dbReference type="OrthoDB" id="10043303at2759"/>
<feature type="domain" description="Helitron helicase-like" evidence="2">
    <location>
        <begin position="675"/>
        <end position="888"/>
    </location>
</feature>
<feature type="compositionally biased region" description="Low complexity" evidence="1">
    <location>
        <begin position="237"/>
        <end position="248"/>
    </location>
</feature>
<feature type="compositionally biased region" description="Low complexity" evidence="1">
    <location>
        <begin position="1031"/>
        <end position="1046"/>
    </location>
</feature>
<evidence type="ECO:0000259" key="3">
    <source>
        <dbReference type="Pfam" id="PF20209"/>
    </source>
</evidence>
<gene>
    <name evidence="4" type="ORF">BJG266_LOCUS26485</name>
    <name evidence="5" type="ORF">QVE165_LOCUS25480</name>
</gene>
<organism evidence="4 7">
    <name type="scientific">Adineta steineri</name>
    <dbReference type="NCBI Taxonomy" id="433720"/>
    <lineage>
        <taxon>Eukaryota</taxon>
        <taxon>Metazoa</taxon>
        <taxon>Spiralia</taxon>
        <taxon>Gnathifera</taxon>
        <taxon>Rotifera</taxon>
        <taxon>Eurotatoria</taxon>
        <taxon>Bdelloidea</taxon>
        <taxon>Adinetida</taxon>
        <taxon>Adinetidae</taxon>
        <taxon>Adineta</taxon>
    </lineage>
</organism>
<accession>A0A814VQ58</accession>
<evidence type="ECO:0008006" key="8">
    <source>
        <dbReference type="Google" id="ProtNLM"/>
    </source>
</evidence>
<feature type="region of interest" description="Disordered" evidence="1">
    <location>
        <begin position="1290"/>
        <end position="1310"/>
    </location>
</feature>